<dbReference type="GO" id="GO:0009982">
    <property type="term" value="F:pseudouridine synthase activity"/>
    <property type="evidence" value="ECO:0007669"/>
    <property type="project" value="InterPro"/>
</dbReference>
<sequence length="305" mass="35271">MARGKIVARARTQYTDYTVKEPIELMEFLAAKMPDASRTKLKSLLSKRVVFVDSVITTQYNFPLKPGMKVQISRDKGKKEFHNKLLKIVYEDAYIIVVEKMQGLLSVSTERQKERTAYHILNEYVQRSNGRGSSVYIVHRLDRDTSGLMMFAKDEKTQFTLRDNWHDIVTDRRYVAVVNGDMEKNAGCVVSWLTDRMLYVYSSPTDDGGQKSITHYRTIKRANGYSLVELNLETGRKNQIRVHMQDLGHPIIGDGRYGLEEVNPIGRLALHAFKLCFYHPVTGELMQFETPYPSDFKKLFLKRKD</sequence>
<dbReference type="PROSITE" id="PS50889">
    <property type="entry name" value="S4"/>
    <property type="match status" value="1"/>
</dbReference>
<dbReference type="CDD" id="cd02869">
    <property type="entry name" value="PseudoU_synth_RluA_like"/>
    <property type="match status" value="1"/>
</dbReference>
<dbReference type="SUPFAM" id="SSF55120">
    <property type="entry name" value="Pseudouridine synthase"/>
    <property type="match status" value="1"/>
</dbReference>
<dbReference type="EC" id="5.4.99.-" evidence="5"/>
<dbReference type="InterPro" id="IPR050188">
    <property type="entry name" value="RluA_PseudoU_synthase"/>
</dbReference>
<dbReference type="Pfam" id="PF00849">
    <property type="entry name" value="PseudoU_synth_2"/>
    <property type="match status" value="1"/>
</dbReference>
<evidence type="ECO:0000256" key="1">
    <source>
        <dbReference type="ARBA" id="ARBA00010876"/>
    </source>
</evidence>
<evidence type="ECO:0000256" key="4">
    <source>
        <dbReference type="PROSITE-ProRule" id="PRU00182"/>
    </source>
</evidence>
<comment type="caution">
    <text evidence="7">The sequence shown here is derived from an EMBL/GenBank/DDBJ whole genome shotgun (WGS) entry which is preliminary data.</text>
</comment>
<accession>A0A3E5B4V7</accession>
<name>A0A3E5B4V7_9BACE</name>
<dbReference type="InterPro" id="IPR006224">
    <property type="entry name" value="PsdUridine_synth_RluA-like_CS"/>
</dbReference>
<evidence type="ECO:0000256" key="3">
    <source>
        <dbReference type="PIRSR" id="PIRSR606225-1"/>
    </source>
</evidence>
<dbReference type="AlphaFoldDB" id="A0A3E5B4V7"/>
<comment type="similarity">
    <text evidence="1 5">Belongs to the pseudouridine synthase RluA family.</text>
</comment>
<dbReference type="PANTHER" id="PTHR21600:SF44">
    <property type="entry name" value="RIBOSOMAL LARGE SUBUNIT PSEUDOURIDINE SYNTHASE D"/>
    <property type="match status" value="1"/>
</dbReference>
<dbReference type="SUPFAM" id="SSF55174">
    <property type="entry name" value="Alpha-L RNA-binding motif"/>
    <property type="match status" value="1"/>
</dbReference>
<dbReference type="InterPro" id="IPR006145">
    <property type="entry name" value="PsdUridine_synth_RsuA/RluA"/>
</dbReference>
<feature type="domain" description="Pseudouridine synthase RsuA/RluA-like" evidence="6">
    <location>
        <begin position="95"/>
        <end position="245"/>
    </location>
</feature>
<dbReference type="EMBL" id="QSUL01000013">
    <property type="protein sequence ID" value="RGN32616.1"/>
    <property type="molecule type" value="Genomic_DNA"/>
</dbReference>
<dbReference type="GO" id="GO:0140098">
    <property type="term" value="F:catalytic activity, acting on RNA"/>
    <property type="evidence" value="ECO:0007669"/>
    <property type="project" value="UniProtKB-ARBA"/>
</dbReference>
<dbReference type="InterPro" id="IPR020103">
    <property type="entry name" value="PsdUridine_synth_cat_dom_sf"/>
</dbReference>
<feature type="active site" evidence="3">
    <location>
        <position position="142"/>
    </location>
</feature>
<evidence type="ECO:0000313" key="7">
    <source>
        <dbReference type="EMBL" id="RGN32616.1"/>
    </source>
</evidence>
<evidence type="ECO:0000256" key="5">
    <source>
        <dbReference type="RuleBase" id="RU362028"/>
    </source>
</evidence>
<organism evidence="7 8">
    <name type="scientific">Bacteroides oleiciplenus</name>
    <dbReference type="NCBI Taxonomy" id="626931"/>
    <lineage>
        <taxon>Bacteria</taxon>
        <taxon>Pseudomonadati</taxon>
        <taxon>Bacteroidota</taxon>
        <taxon>Bacteroidia</taxon>
        <taxon>Bacteroidales</taxon>
        <taxon>Bacteroidaceae</taxon>
        <taxon>Bacteroides</taxon>
    </lineage>
</organism>
<dbReference type="RefSeq" id="WP_117725057.1">
    <property type="nucleotide sequence ID" value="NZ_QSUL01000013.1"/>
</dbReference>
<dbReference type="GO" id="GO:0003723">
    <property type="term" value="F:RNA binding"/>
    <property type="evidence" value="ECO:0007669"/>
    <property type="project" value="UniProtKB-KW"/>
</dbReference>
<keyword evidence="4" id="KW-0694">RNA-binding</keyword>
<keyword evidence="2 5" id="KW-0413">Isomerase</keyword>
<comment type="function">
    <text evidence="5">Responsible for synthesis of pseudouridine from uracil.</text>
</comment>
<dbReference type="CDD" id="cd00165">
    <property type="entry name" value="S4"/>
    <property type="match status" value="1"/>
</dbReference>
<dbReference type="GO" id="GO:0000455">
    <property type="term" value="P:enzyme-directed rRNA pseudouridine synthesis"/>
    <property type="evidence" value="ECO:0007669"/>
    <property type="project" value="TreeGrafter"/>
</dbReference>
<dbReference type="InterPro" id="IPR006225">
    <property type="entry name" value="PsdUridine_synth_RluC/D"/>
</dbReference>
<dbReference type="Proteomes" id="UP000260983">
    <property type="component" value="Unassembled WGS sequence"/>
</dbReference>
<dbReference type="PROSITE" id="PS01129">
    <property type="entry name" value="PSI_RLU"/>
    <property type="match status" value="1"/>
</dbReference>
<dbReference type="Gene3D" id="3.30.2350.10">
    <property type="entry name" value="Pseudouridine synthase"/>
    <property type="match status" value="1"/>
</dbReference>
<comment type="catalytic activity">
    <reaction evidence="5">
        <text>a uridine in RNA = a pseudouridine in RNA</text>
        <dbReference type="Rhea" id="RHEA:48348"/>
        <dbReference type="Rhea" id="RHEA-COMP:12068"/>
        <dbReference type="Rhea" id="RHEA-COMP:12069"/>
        <dbReference type="ChEBI" id="CHEBI:65314"/>
        <dbReference type="ChEBI" id="CHEBI:65315"/>
    </reaction>
</comment>
<proteinExistence type="inferred from homology"/>
<evidence type="ECO:0000256" key="2">
    <source>
        <dbReference type="ARBA" id="ARBA00023235"/>
    </source>
</evidence>
<gene>
    <name evidence="7" type="ORF">DXB65_17700</name>
</gene>
<evidence type="ECO:0000313" key="8">
    <source>
        <dbReference type="Proteomes" id="UP000260983"/>
    </source>
</evidence>
<dbReference type="PANTHER" id="PTHR21600">
    <property type="entry name" value="MITOCHONDRIAL RNA PSEUDOURIDINE SYNTHASE"/>
    <property type="match status" value="1"/>
</dbReference>
<protein>
    <recommendedName>
        <fullName evidence="5">Pseudouridine synthase</fullName>
        <ecNumber evidence="5">5.4.99.-</ecNumber>
    </recommendedName>
</protein>
<reference evidence="7 8" key="1">
    <citation type="submission" date="2018-08" db="EMBL/GenBank/DDBJ databases">
        <title>A genome reference for cultivated species of the human gut microbiota.</title>
        <authorList>
            <person name="Zou Y."/>
            <person name="Xue W."/>
            <person name="Luo G."/>
        </authorList>
    </citation>
    <scope>NUCLEOTIDE SEQUENCE [LARGE SCALE GENOMIC DNA]</scope>
    <source>
        <strain evidence="7 8">OM05-15BH</strain>
    </source>
</reference>
<dbReference type="NCBIfam" id="TIGR00005">
    <property type="entry name" value="rluA_subfam"/>
    <property type="match status" value="1"/>
</dbReference>
<evidence type="ECO:0000259" key="6">
    <source>
        <dbReference type="Pfam" id="PF00849"/>
    </source>
</evidence>